<name>A0A4Y2SWS0_ARAVE</name>
<evidence type="ECO:0000256" key="1">
    <source>
        <dbReference type="ARBA" id="ARBA00022771"/>
    </source>
</evidence>
<keyword evidence="1 3" id="KW-0863">Zinc-finger</keyword>
<proteinExistence type="predicted"/>
<sequence>MSTCPICLELKEQSCYKLLRCGDTFHTKCIQKWVRDGNGKCPCCRKPFSVLDKIYLKVPIRICDYCDEFIKNGEAMGCLTCMETLHESCVLEELEKNGYWQCKCRASRVTQCILH</sequence>
<keyword evidence="2" id="KW-0862">Zinc</keyword>
<dbReference type="OrthoDB" id="8069267at2759"/>
<reference evidence="5 6" key="1">
    <citation type="journal article" date="2019" name="Sci. Rep.">
        <title>Orb-weaving spider Araneus ventricosus genome elucidates the spidroin gene catalogue.</title>
        <authorList>
            <person name="Kono N."/>
            <person name="Nakamura H."/>
            <person name="Ohtoshi R."/>
            <person name="Moran D.A.P."/>
            <person name="Shinohara A."/>
            <person name="Yoshida Y."/>
            <person name="Fujiwara M."/>
            <person name="Mori M."/>
            <person name="Tomita M."/>
            <person name="Arakawa K."/>
        </authorList>
    </citation>
    <scope>NUCLEOTIDE SEQUENCE [LARGE SCALE GENOMIC DNA]</scope>
</reference>
<keyword evidence="1 3" id="KW-0479">Metal-binding</keyword>
<dbReference type="Gene3D" id="3.30.40.10">
    <property type="entry name" value="Zinc/RING finger domain, C3HC4 (zinc finger)"/>
    <property type="match status" value="1"/>
</dbReference>
<feature type="domain" description="RING-type" evidence="4">
    <location>
        <begin position="4"/>
        <end position="45"/>
    </location>
</feature>
<evidence type="ECO:0000313" key="6">
    <source>
        <dbReference type="Proteomes" id="UP000499080"/>
    </source>
</evidence>
<comment type="caution">
    <text evidence="5">The sequence shown here is derived from an EMBL/GenBank/DDBJ whole genome shotgun (WGS) entry which is preliminary data.</text>
</comment>
<dbReference type="Pfam" id="PF13639">
    <property type="entry name" value="zf-RING_2"/>
    <property type="match status" value="1"/>
</dbReference>
<evidence type="ECO:0000256" key="3">
    <source>
        <dbReference type="PROSITE-ProRule" id="PRU00175"/>
    </source>
</evidence>
<dbReference type="PROSITE" id="PS50089">
    <property type="entry name" value="ZF_RING_2"/>
    <property type="match status" value="1"/>
</dbReference>
<dbReference type="AlphaFoldDB" id="A0A4Y2SWS0"/>
<evidence type="ECO:0000259" key="4">
    <source>
        <dbReference type="PROSITE" id="PS50089"/>
    </source>
</evidence>
<evidence type="ECO:0000313" key="5">
    <source>
        <dbReference type="EMBL" id="GBN92050.1"/>
    </source>
</evidence>
<evidence type="ECO:0000256" key="2">
    <source>
        <dbReference type="ARBA" id="ARBA00022833"/>
    </source>
</evidence>
<keyword evidence="6" id="KW-1185">Reference proteome</keyword>
<accession>A0A4Y2SWS0</accession>
<dbReference type="InterPro" id="IPR013083">
    <property type="entry name" value="Znf_RING/FYVE/PHD"/>
</dbReference>
<organism evidence="5 6">
    <name type="scientific">Araneus ventricosus</name>
    <name type="common">Orbweaver spider</name>
    <name type="synonym">Epeira ventricosa</name>
    <dbReference type="NCBI Taxonomy" id="182803"/>
    <lineage>
        <taxon>Eukaryota</taxon>
        <taxon>Metazoa</taxon>
        <taxon>Ecdysozoa</taxon>
        <taxon>Arthropoda</taxon>
        <taxon>Chelicerata</taxon>
        <taxon>Arachnida</taxon>
        <taxon>Araneae</taxon>
        <taxon>Araneomorphae</taxon>
        <taxon>Entelegynae</taxon>
        <taxon>Araneoidea</taxon>
        <taxon>Araneidae</taxon>
        <taxon>Araneus</taxon>
    </lineage>
</organism>
<dbReference type="EMBL" id="BGPR01024197">
    <property type="protein sequence ID" value="GBN92050.1"/>
    <property type="molecule type" value="Genomic_DNA"/>
</dbReference>
<dbReference type="InterPro" id="IPR001841">
    <property type="entry name" value="Znf_RING"/>
</dbReference>
<dbReference type="SUPFAM" id="SSF57850">
    <property type="entry name" value="RING/U-box"/>
    <property type="match status" value="1"/>
</dbReference>
<gene>
    <name evidence="5" type="ORF">AVEN_266864_1</name>
</gene>
<protein>
    <recommendedName>
        <fullName evidence="4">RING-type domain-containing protein</fullName>
    </recommendedName>
</protein>
<dbReference type="GO" id="GO:0008270">
    <property type="term" value="F:zinc ion binding"/>
    <property type="evidence" value="ECO:0007669"/>
    <property type="project" value="UniProtKB-KW"/>
</dbReference>
<dbReference type="Proteomes" id="UP000499080">
    <property type="component" value="Unassembled WGS sequence"/>
</dbReference>